<organism evidence="6 7">
    <name type="scientific">Arachidicoccus ginsenosidivorans</name>
    <dbReference type="NCBI Taxonomy" id="496057"/>
    <lineage>
        <taxon>Bacteria</taxon>
        <taxon>Pseudomonadati</taxon>
        <taxon>Bacteroidota</taxon>
        <taxon>Chitinophagia</taxon>
        <taxon>Chitinophagales</taxon>
        <taxon>Chitinophagaceae</taxon>
        <taxon>Arachidicoccus</taxon>
    </lineage>
</organism>
<dbReference type="InterPro" id="IPR008969">
    <property type="entry name" value="CarboxyPept-like_regulatory"/>
</dbReference>
<keyword evidence="7" id="KW-1185">Reference proteome</keyword>
<keyword evidence="3" id="KW-0998">Cell outer membrane</keyword>
<feature type="chain" id="PRO_5023013252" evidence="4">
    <location>
        <begin position="23"/>
        <end position="1003"/>
    </location>
</feature>
<dbReference type="InterPro" id="IPR023996">
    <property type="entry name" value="TonB-dep_OMP_SusC/RagA"/>
</dbReference>
<feature type="signal peptide" evidence="4">
    <location>
        <begin position="1"/>
        <end position="22"/>
    </location>
</feature>
<dbReference type="RefSeq" id="WP_146785942.1">
    <property type="nucleotide sequence ID" value="NZ_CP042434.1"/>
</dbReference>
<name>A0A5B8VTK2_9BACT</name>
<dbReference type="InterPro" id="IPR037066">
    <property type="entry name" value="Plug_dom_sf"/>
</dbReference>
<gene>
    <name evidence="6" type="ORF">FSB73_19270</name>
</gene>
<evidence type="ECO:0000259" key="5">
    <source>
        <dbReference type="Pfam" id="PF07715"/>
    </source>
</evidence>
<dbReference type="AlphaFoldDB" id="A0A5B8VTK2"/>
<dbReference type="InterPro" id="IPR036942">
    <property type="entry name" value="Beta-barrel_TonB_sf"/>
</dbReference>
<dbReference type="SUPFAM" id="SSF56935">
    <property type="entry name" value="Porins"/>
    <property type="match status" value="1"/>
</dbReference>
<dbReference type="EMBL" id="CP042434">
    <property type="protein sequence ID" value="QEC73478.1"/>
    <property type="molecule type" value="Genomic_DNA"/>
</dbReference>
<dbReference type="Pfam" id="PF07715">
    <property type="entry name" value="Plug"/>
    <property type="match status" value="1"/>
</dbReference>
<reference evidence="6 7" key="1">
    <citation type="journal article" date="2017" name="Int. J. Syst. Evol. Microbiol.">
        <title>Arachidicoccus ginsenosidivorans sp. nov., with ginsenoside-converting activity isolated from ginseng cultivating soil.</title>
        <authorList>
            <person name="Siddiqi M.Z."/>
            <person name="Aslam Z."/>
            <person name="Im W.T."/>
        </authorList>
    </citation>
    <scope>NUCLEOTIDE SEQUENCE [LARGE SCALE GENOMIC DNA]</scope>
    <source>
        <strain evidence="6 7">Gsoil 809</strain>
    </source>
</reference>
<accession>A0A5B8VTK2</accession>
<dbReference type="KEGG" id="agi:FSB73_19270"/>
<evidence type="ECO:0000313" key="6">
    <source>
        <dbReference type="EMBL" id="QEC73478.1"/>
    </source>
</evidence>
<keyword evidence="2" id="KW-0472">Membrane</keyword>
<sequence>MPKNVIAAITAFIFSYSLFAQNALTLHGEVVDKHNNPVFGATIQSNVTGESVLAGKNGFIIKLSQFPDTLIISAVGYQVQKRIIYGSESEVKITLDEFTNELNEVTINTGYQKIPKERSTGSFYLIDSTVFNQRVGPNVLDRLDGITSSLLVDNRKNSVIKYQMRGLSTLTANAATPLIILDNFPYSGDINNINPNDVESISILKDAAATSIWGARAGNGVIVITTKRAHDKQAMQISFNSNLTIKPRPDLFSAYQMNSSDYIDLEEFLFAKGFFNSDFSNVRRPIISPVVEILQQEKLGQITAEQAKEQINAFRGIDMRSDMEKYLYRPSYNQQYSLGIAGASDFVNYRFSIGLDKGMANLAGNDNNRITIRSDNVVHLTKRWDFNPGLILTKTHSTQNSPGGFGSFTQSIAGITPYTRLVNNDGTPAVLDLYYRGVFTDTAGNGQLLDWKFRPLDELKNNNNFTDQSDVVLNLTSSYKLTNWLTAKAAYQYENDWTDNYQIHNLKSFFARDLVNEFTEIIDGTPIYHLPKGGVLVHNGGKMESQSGRFQLNIDKTWNTKNQLSVIIGSELRDMLTTSDSRRDYGYDETTLATQMPDYTTQFQTYDNVRGKTFILNATNSSKFTNRFVSLYSNGSYTYNNRYIISGSFRKDASNFFGVKTNQKWVPLWSVGGAWRISNEDFYRIDWLPELKFRMTYGFSGNLDPNASALTTISYLPASRNNPIHIPAATVSQPANPDLRWERVKQLNFGADFSMLNNYISGSIEYYTKKSIDLMNVSDLDPITGFNSVRKNSATLGGHGVDITLNTLNLNRKVKWKSTILLSYTSFKVLKTNYANASSFRISDGTSIFAVDGYNPYLVASYKFAGLDPATGDPLGYVDGEISKDYYAIFQNPLEQNVISGQALPPIFGSVRNSIQFKGFTLAANITYRLNYYFRKPSISYYSLIYNGSVGYEFEKRWQKPGDEKFTSVPSFIYPMNSNRTSFYNFSDINVDPADNIKLNDVY</sequence>
<dbReference type="Pfam" id="PF13715">
    <property type="entry name" value="CarbopepD_reg_2"/>
    <property type="match status" value="1"/>
</dbReference>
<dbReference type="Gene3D" id="2.40.170.20">
    <property type="entry name" value="TonB-dependent receptor, beta-barrel domain"/>
    <property type="match status" value="1"/>
</dbReference>
<dbReference type="OrthoDB" id="9768177at2"/>
<dbReference type="Gene3D" id="2.170.130.10">
    <property type="entry name" value="TonB-dependent receptor, plug domain"/>
    <property type="match status" value="1"/>
</dbReference>
<proteinExistence type="predicted"/>
<dbReference type="InterPro" id="IPR023997">
    <property type="entry name" value="TonB-dep_OMP_SusC/RagA_CS"/>
</dbReference>
<dbReference type="Proteomes" id="UP000321291">
    <property type="component" value="Chromosome"/>
</dbReference>
<evidence type="ECO:0000256" key="4">
    <source>
        <dbReference type="SAM" id="SignalP"/>
    </source>
</evidence>
<evidence type="ECO:0000256" key="3">
    <source>
        <dbReference type="ARBA" id="ARBA00023237"/>
    </source>
</evidence>
<comment type="subcellular location">
    <subcellularLocation>
        <location evidence="1">Cell outer membrane</location>
    </subcellularLocation>
</comment>
<evidence type="ECO:0000313" key="7">
    <source>
        <dbReference type="Proteomes" id="UP000321291"/>
    </source>
</evidence>
<dbReference type="InterPro" id="IPR012910">
    <property type="entry name" value="Plug_dom"/>
</dbReference>
<feature type="domain" description="TonB-dependent receptor plug" evidence="5">
    <location>
        <begin position="116"/>
        <end position="221"/>
    </location>
</feature>
<evidence type="ECO:0000256" key="2">
    <source>
        <dbReference type="ARBA" id="ARBA00023136"/>
    </source>
</evidence>
<protein>
    <submittedName>
        <fullName evidence="6">SusC/RagA family TonB-linked outer membrane protein</fullName>
    </submittedName>
</protein>
<dbReference type="NCBIfam" id="TIGR04056">
    <property type="entry name" value="OMP_RagA_SusC"/>
    <property type="match status" value="1"/>
</dbReference>
<keyword evidence="4" id="KW-0732">Signal</keyword>
<dbReference type="SUPFAM" id="SSF49464">
    <property type="entry name" value="Carboxypeptidase regulatory domain-like"/>
    <property type="match status" value="1"/>
</dbReference>
<evidence type="ECO:0000256" key="1">
    <source>
        <dbReference type="ARBA" id="ARBA00004442"/>
    </source>
</evidence>
<dbReference type="GO" id="GO:0009279">
    <property type="term" value="C:cell outer membrane"/>
    <property type="evidence" value="ECO:0007669"/>
    <property type="project" value="UniProtKB-SubCell"/>
</dbReference>
<dbReference type="NCBIfam" id="TIGR04057">
    <property type="entry name" value="SusC_RagA_signa"/>
    <property type="match status" value="1"/>
</dbReference>